<proteinExistence type="predicted"/>
<evidence type="ECO:0000313" key="2">
    <source>
        <dbReference type="Proteomes" id="UP001234297"/>
    </source>
</evidence>
<sequence length="219" mass="25192">MGEVQLFGAFPSPFSSRVEWALMHKWIAYEYIEEDLQNKSPLLLQHNPVYKKIPVLLHGGKPIIESLVILEYIEETWKENPLLPQDPFERAKARFWAKFADEKCAFSIWTAFRTEAKEQEKAGEASLEALKALDEEVKGKEFFGGERTGLVDIVLGWIPHWLPVLDEVTGLKLLDADAFPSLQTWGHRFLNIQFIKETSPPLDRMVTHFTTARKGILKK</sequence>
<dbReference type="Proteomes" id="UP001234297">
    <property type="component" value="Chromosome 2"/>
</dbReference>
<name>A0ACC2MLG3_PERAE</name>
<dbReference type="EMBL" id="CM056810">
    <property type="protein sequence ID" value="KAJ8646353.1"/>
    <property type="molecule type" value="Genomic_DNA"/>
</dbReference>
<protein>
    <submittedName>
        <fullName evidence="1">Uncharacterized protein</fullName>
    </submittedName>
</protein>
<reference evidence="1 2" key="1">
    <citation type="journal article" date="2022" name="Hortic Res">
        <title>A haplotype resolved chromosomal level avocado genome allows analysis of novel avocado genes.</title>
        <authorList>
            <person name="Nath O."/>
            <person name="Fletcher S.J."/>
            <person name="Hayward A."/>
            <person name="Shaw L.M."/>
            <person name="Masouleh A.K."/>
            <person name="Furtado A."/>
            <person name="Henry R.J."/>
            <person name="Mitter N."/>
        </authorList>
    </citation>
    <scope>NUCLEOTIDE SEQUENCE [LARGE SCALE GENOMIC DNA]</scope>
    <source>
        <strain evidence="2">cv. Hass</strain>
    </source>
</reference>
<comment type="caution">
    <text evidence="1">The sequence shown here is derived from an EMBL/GenBank/DDBJ whole genome shotgun (WGS) entry which is preliminary data.</text>
</comment>
<accession>A0ACC2MLG3</accession>
<organism evidence="1 2">
    <name type="scientific">Persea americana</name>
    <name type="common">Avocado</name>
    <dbReference type="NCBI Taxonomy" id="3435"/>
    <lineage>
        <taxon>Eukaryota</taxon>
        <taxon>Viridiplantae</taxon>
        <taxon>Streptophyta</taxon>
        <taxon>Embryophyta</taxon>
        <taxon>Tracheophyta</taxon>
        <taxon>Spermatophyta</taxon>
        <taxon>Magnoliopsida</taxon>
        <taxon>Magnoliidae</taxon>
        <taxon>Laurales</taxon>
        <taxon>Lauraceae</taxon>
        <taxon>Persea</taxon>
    </lineage>
</organism>
<keyword evidence="2" id="KW-1185">Reference proteome</keyword>
<gene>
    <name evidence="1" type="ORF">MRB53_008101</name>
</gene>
<evidence type="ECO:0000313" key="1">
    <source>
        <dbReference type="EMBL" id="KAJ8646353.1"/>
    </source>
</evidence>